<proteinExistence type="predicted"/>
<dbReference type="Proteomes" id="UP001291623">
    <property type="component" value="Unassembled WGS sequence"/>
</dbReference>
<gene>
    <name evidence="1" type="ORF">RND71_019193</name>
</gene>
<protein>
    <submittedName>
        <fullName evidence="1">Uncharacterized protein</fullName>
    </submittedName>
</protein>
<evidence type="ECO:0000313" key="2">
    <source>
        <dbReference type="Proteomes" id="UP001291623"/>
    </source>
</evidence>
<name>A0AAE1RYM5_9SOLA</name>
<sequence>MESKGDRSSEGESDAEDEIQRAIAEMSSGKILWWREGNGLNEVRRWAQETWRGAQNIQVNGYLFLYEFQTRAAEAYFNGGIEQTRNYSETCVVNAKEGSLSKPHQVRLVLD</sequence>
<organism evidence="1 2">
    <name type="scientific">Anisodus tanguticus</name>
    <dbReference type="NCBI Taxonomy" id="243964"/>
    <lineage>
        <taxon>Eukaryota</taxon>
        <taxon>Viridiplantae</taxon>
        <taxon>Streptophyta</taxon>
        <taxon>Embryophyta</taxon>
        <taxon>Tracheophyta</taxon>
        <taxon>Spermatophyta</taxon>
        <taxon>Magnoliopsida</taxon>
        <taxon>eudicotyledons</taxon>
        <taxon>Gunneridae</taxon>
        <taxon>Pentapetalae</taxon>
        <taxon>asterids</taxon>
        <taxon>lamiids</taxon>
        <taxon>Solanales</taxon>
        <taxon>Solanaceae</taxon>
        <taxon>Solanoideae</taxon>
        <taxon>Hyoscyameae</taxon>
        <taxon>Anisodus</taxon>
    </lineage>
</organism>
<evidence type="ECO:0000313" key="1">
    <source>
        <dbReference type="EMBL" id="KAK4360241.1"/>
    </source>
</evidence>
<reference evidence="1" key="1">
    <citation type="submission" date="2023-12" db="EMBL/GenBank/DDBJ databases">
        <title>Genome assembly of Anisodus tanguticus.</title>
        <authorList>
            <person name="Wang Y.-J."/>
        </authorList>
    </citation>
    <scope>NUCLEOTIDE SEQUENCE</scope>
    <source>
        <strain evidence="1">KB-2021</strain>
        <tissue evidence="1">Leaf</tissue>
    </source>
</reference>
<keyword evidence="2" id="KW-1185">Reference proteome</keyword>
<dbReference type="EMBL" id="JAVYJV010000010">
    <property type="protein sequence ID" value="KAK4360241.1"/>
    <property type="molecule type" value="Genomic_DNA"/>
</dbReference>
<accession>A0AAE1RYM5</accession>
<dbReference type="AlphaFoldDB" id="A0AAE1RYM5"/>
<comment type="caution">
    <text evidence="1">The sequence shown here is derived from an EMBL/GenBank/DDBJ whole genome shotgun (WGS) entry which is preliminary data.</text>
</comment>